<dbReference type="CDD" id="cd11377">
    <property type="entry name" value="Pro-peptidase_S53"/>
    <property type="match status" value="1"/>
</dbReference>
<evidence type="ECO:0000256" key="2">
    <source>
        <dbReference type="ARBA" id="ARBA00004239"/>
    </source>
</evidence>
<dbReference type="Gene3D" id="3.40.50.200">
    <property type="entry name" value="Peptidase S8/S53 domain"/>
    <property type="match status" value="1"/>
</dbReference>
<evidence type="ECO:0000259" key="11">
    <source>
        <dbReference type="PROSITE" id="PS51695"/>
    </source>
</evidence>
<evidence type="ECO:0000256" key="3">
    <source>
        <dbReference type="ARBA" id="ARBA00022670"/>
    </source>
</evidence>
<keyword evidence="4" id="KW-0479">Metal-binding</keyword>
<evidence type="ECO:0000313" key="12">
    <source>
        <dbReference type="EMBL" id="KAJ2929470.1"/>
    </source>
</evidence>
<dbReference type="GO" id="GO:0008240">
    <property type="term" value="F:tripeptidyl-peptidase activity"/>
    <property type="evidence" value="ECO:0007669"/>
    <property type="project" value="TreeGrafter"/>
</dbReference>
<dbReference type="Proteomes" id="UP001140091">
    <property type="component" value="Unassembled WGS sequence"/>
</dbReference>
<dbReference type="EMBL" id="JANBPK010000872">
    <property type="protein sequence ID" value="KAJ2929470.1"/>
    <property type="molecule type" value="Genomic_DNA"/>
</dbReference>
<evidence type="ECO:0000256" key="8">
    <source>
        <dbReference type="ARBA" id="ARBA00023145"/>
    </source>
</evidence>
<dbReference type="GO" id="GO:0046872">
    <property type="term" value="F:metal ion binding"/>
    <property type="evidence" value="ECO:0007669"/>
    <property type="project" value="UniProtKB-KW"/>
</dbReference>
<dbReference type="InterPro" id="IPR036852">
    <property type="entry name" value="Peptidase_S8/S53_dom_sf"/>
</dbReference>
<gene>
    <name evidence="12" type="ORF">H1R20_g7629</name>
</gene>
<keyword evidence="8" id="KW-0865">Zymogen</keyword>
<feature type="non-terminal residue" evidence="12">
    <location>
        <position position="378"/>
    </location>
</feature>
<dbReference type="GO" id="GO:0005576">
    <property type="term" value="C:extracellular region"/>
    <property type="evidence" value="ECO:0007669"/>
    <property type="project" value="UniProtKB-SubCell"/>
</dbReference>
<evidence type="ECO:0000256" key="10">
    <source>
        <dbReference type="SAM" id="SignalP"/>
    </source>
</evidence>
<dbReference type="PANTHER" id="PTHR14218:SF15">
    <property type="entry name" value="TRIPEPTIDYL-PEPTIDASE 1"/>
    <property type="match status" value="1"/>
</dbReference>
<evidence type="ECO:0000256" key="7">
    <source>
        <dbReference type="ARBA" id="ARBA00022837"/>
    </source>
</evidence>
<dbReference type="InterPro" id="IPR030400">
    <property type="entry name" value="Sedolisin_dom"/>
</dbReference>
<dbReference type="GO" id="GO:0004252">
    <property type="term" value="F:serine-type endopeptidase activity"/>
    <property type="evidence" value="ECO:0007669"/>
    <property type="project" value="InterPro"/>
</dbReference>
<evidence type="ECO:0000256" key="4">
    <source>
        <dbReference type="ARBA" id="ARBA00022723"/>
    </source>
</evidence>
<comment type="caution">
    <text evidence="12">The sequence shown here is derived from an EMBL/GenBank/DDBJ whole genome shotgun (WGS) entry which is preliminary data.</text>
</comment>
<comment type="subcellular location">
    <subcellularLocation>
        <location evidence="2">Secreted</location>
        <location evidence="2">Extracellular space</location>
    </subcellularLocation>
</comment>
<dbReference type="CDD" id="cd04056">
    <property type="entry name" value="Peptidases_S53"/>
    <property type="match status" value="1"/>
</dbReference>
<evidence type="ECO:0000256" key="6">
    <source>
        <dbReference type="ARBA" id="ARBA00022825"/>
    </source>
</evidence>
<evidence type="ECO:0000256" key="1">
    <source>
        <dbReference type="ARBA" id="ARBA00001913"/>
    </source>
</evidence>
<evidence type="ECO:0000256" key="9">
    <source>
        <dbReference type="PROSITE-ProRule" id="PRU01032"/>
    </source>
</evidence>
<feature type="signal peptide" evidence="10">
    <location>
        <begin position="1"/>
        <end position="16"/>
    </location>
</feature>
<dbReference type="InterPro" id="IPR015366">
    <property type="entry name" value="S53_propep"/>
</dbReference>
<dbReference type="GO" id="GO:0006508">
    <property type="term" value="P:proteolysis"/>
    <property type="evidence" value="ECO:0007669"/>
    <property type="project" value="UniProtKB-KW"/>
</dbReference>
<dbReference type="PANTHER" id="PTHR14218">
    <property type="entry name" value="PROTEASE S8 TRIPEPTIDYL PEPTIDASE I CLN2"/>
    <property type="match status" value="1"/>
</dbReference>
<organism evidence="12 13">
    <name type="scientific">Candolleomyces eurysporus</name>
    <dbReference type="NCBI Taxonomy" id="2828524"/>
    <lineage>
        <taxon>Eukaryota</taxon>
        <taxon>Fungi</taxon>
        <taxon>Dikarya</taxon>
        <taxon>Basidiomycota</taxon>
        <taxon>Agaricomycotina</taxon>
        <taxon>Agaricomycetes</taxon>
        <taxon>Agaricomycetidae</taxon>
        <taxon>Agaricales</taxon>
        <taxon>Agaricineae</taxon>
        <taxon>Psathyrellaceae</taxon>
        <taxon>Candolleomyces</taxon>
    </lineage>
</organism>
<keyword evidence="13" id="KW-1185">Reference proteome</keyword>
<name>A0A9W8JEL4_9AGAR</name>
<keyword evidence="5" id="KW-0378">Hydrolase</keyword>
<dbReference type="SMART" id="SM00944">
    <property type="entry name" value="Pro-kuma_activ"/>
    <property type="match status" value="1"/>
</dbReference>
<dbReference type="SUPFAM" id="SSF52743">
    <property type="entry name" value="Subtilisin-like"/>
    <property type="match status" value="1"/>
</dbReference>
<comment type="caution">
    <text evidence="9">Lacks conserved residue(s) required for the propagation of feature annotation.</text>
</comment>
<accession>A0A9W8JEL4</accession>
<feature type="domain" description="Peptidase S53" evidence="11">
    <location>
        <begin position="197"/>
        <end position="378"/>
    </location>
</feature>
<sequence length="378" mass="41973">MWLTLLLCSILAFVAATPLHELWDVIAVKHSWSDIPRGWSYDSTPPGNHIYGQHLTKEEAEELVSSNLGTVDTVKNWLTFHGIDASRITHRKGGGDWLIVRVTVTEAEQLLDTEYHVYRHEPSGETIVRTLSYSLPQILHQHVDMIAPTTYFGTLRTMRRTSFLQPEIIRPLDEVGSLADPVIDPLAADIPLSCTLNVTPACLRSLYNSTNYVPRSTHQNQLGIAGYLDEYANDADLQTFLAMFRSDAKNFTVPTIQVNGGGNDQNNPGIEANLDVQYASAISYPTPNIYYSTGGSPPFTPDSVTPNNTNEPYLEWLTYMLSQPTIPQVITTSYGDDEQTVPEDYARRVCQTFAQMGARGITLFFSSGDSGSVHLSPI</sequence>
<dbReference type="InterPro" id="IPR050819">
    <property type="entry name" value="Tripeptidyl-peptidase_I"/>
</dbReference>
<comment type="cofactor">
    <cofactor evidence="1">
        <name>Ca(2+)</name>
        <dbReference type="ChEBI" id="CHEBI:29108"/>
    </cofactor>
</comment>
<keyword evidence="6" id="KW-0720">Serine protease</keyword>
<dbReference type="OrthoDB" id="409122at2759"/>
<dbReference type="PROSITE" id="PS51695">
    <property type="entry name" value="SEDOLISIN"/>
    <property type="match status" value="1"/>
</dbReference>
<feature type="chain" id="PRO_5040810537" description="Peptidase S53 domain-containing protein" evidence="10">
    <location>
        <begin position="17"/>
        <end position="378"/>
    </location>
</feature>
<dbReference type="AlphaFoldDB" id="A0A9W8JEL4"/>
<evidence type="ECO:0000313" key="13">
    <source>
        <dbReference type="Proteomes" id="UP001140091"/>
    </source>
</evidence>
<proteinExistence type="predicted"/>
<dbReference type="SUPFAM" id="SSF54897">
    <property type="entry name" value="Protease propeptides/inhibitors"/>
    <property type="match status" value="1"/>
</dbReference>
<reference evidence="12" key="1">
    <citation type="submission" date="2022-06" db="EMBL/GenBank/DDBJ databases">
        <title>Genome Sequence of Candolleomyces eurysporus.</title>
        <authorList>
            <person name="Buettner E."/>
        </authorList>
    </citation>
    <scope>NUCLEOTIDE SEQUENCE</scope>
    <source>
        <strain evidence="12">VTCC 930004</strain>
    </source>
</reference>
<dbReference type="Pfam" id="PF09286">
    <property type="entry name" value="Pro-kuma_activ"/>
    <property type="match status" value="1"/>
</dbReference>
<protein>
    <recommendedName>
        <fullName evidence="11">Peptidase S53 domain-containing protein</fullName>
    </recommendedName>
</protein>
<evidence type="ECO:0000256" key="5">
    <source>
        <dbReference type="ARBA" id="ARBA00022801"/>
    </source>
</evidence>
<keyword evidence="10" id="KW-0732">Signal</keyword>
<keyword evidence="7" id="KW-0106">Calcium</keyword>
<keyword evidence="3" id="KW-0645">Protease</keyword>